<name>A0A1M6XIQ0_9BACT</name>
<dbReference type="RefSeq" id="WP_072716418.1">
    <property type="nucleotide sequence ID" value="NZ_FRAU01000011.1"/>
</dbReference>
<protein>
    <submittedName>
        <fullName evidence="1">Uncharacterized protein</fullName>
    </submittedName>
</protein>
<dbReference type="AlphaFoldDB" id="A0A1M6XIQ0"/>
<keyword evidence="2" id="KW-1185">Reference proteome</keyword>
<dbReference type="Proteomes" id="UP000185812">
    <property type="component" value="Unassembled WGS sequence"/>
</dbReference>
<sequence>MRLRQLVVKALGFFLPPLVAVELTIRLLTPNGPFAGVQRLVDFYHPLRTGQTPVHYLFIGSSRVAAAVDVPTFREVLRPHAAAANLPPPLYIYNLGQGYSTLAEHYLALRCLPDSLLTGTVLLVGLKHGVPPGDLFTDTWDGLWADPRWPLLLSPILRLEDLPTFWWQAGDAVRDKLVVTAGLFLHSVRYGRFIRGKVRALIEDLPRRLGLRPPVSSAPPSLAPRGGIRTDSAGIAAIRRLMLEQMQHLNALRPDSVIPDWDQTVFADLVRLLQRRGGRVAVFNVPLTSWHRLTDRPTPEKIHSFRQWAYAHDMLVLEVPATYPDEAFPDLVHLADAYAPDFTRKLAEVFLQAITQEIEAGSAY</sequence>
<dbReference type="EMBL" id="FRAU01000011">
    <property type="protein sequence ID" value="SHL05900.1"/>
    <property type="molecule type" value="Genomic_DNA"/>
</dbReference>
<accession>A0A1M6XIQ0</accession>
<evidence type="ECO:0000313" key="2">
    <source>
        <dbReference type="Proteomes" id="UP000185812"/>
    </source>
</evidence>
<proteinExistence type="predicted"/>
<gene>
    <name evidence="1" type="ORF">SAMN04488087_2618</name>
</gene>
<organism evidence="1 2">
    <name type="scientific">Rhodothermus profundi</name>
    <dbReference type="NCBI Taxonomy" id="633813"/>
    <lineage>
        <taxon>Bacteria</taxon>
        <taxon>Pseudomonadati</taxon>
        <taxon>Rhodothermota</taxon>
        <taxon>Rhodothermia</taxon>
        <taxon>Rhodothermales</taxon>
        <taxon>Rhodothermaceae</taxon>
        <taxon>Rhodothermus</taxon>
    </lineage>
</organism>
<dbReference type="OrthoDB" id="9991546at2"/>
<evidence type="ECO:0000313" key="1">
    <source>
        <dbReference type="EMBL" id="SHL05900.1"/>
    </source>
</evidence>
<reference evidence="2" key="1">
    <citation type="submission" date="2016-11" db="EMBL/GenBank/DDBJ databases">
        <authorList>
            <person name="Varghese N."/>
            <person name="Submissions S."/>
        </authorList>
    </citation>
    <scope>NUCLEOTIDE SEQUENCE [LARGE SCALE GENOMIC DNA]</scope>
    <source>
        <strain evidence="2">DSM 22212</strain>
    </source>
</reference>